<dbReference type="PANTHER" id="PTHR12363:SF42">
    <property type="entry name" value="TRANSPORTIN-3"/>
    <property type="match status" value="1"/>
</dbReference>
<dbReference type="GeneID" id="106814109"/>
<evidence type="ECO:0000259" key="1">
    <source>
        <dbReference type="Pfam" id="PF08389"/>
    </source>
</evidence>
<dbReference type="SUPFAM" id="SSF48371">
    <property type="entry name" value="ARM repeat"/>
    <property type="match status" value="1"/>
</dbReference>
<dbReference type="InterPro" id="IPR058537">
    <property type="entry name" value="TPR_TNPO3_IPO13_4th"/>
</dbReference>
<feature type="domain" description="Exportin-1/Importin-beta-like" evidence="1">
    <location>
        <begin position="103"/>
        <end position="252"/>
    </location>
</feature>
<dbReference type="Pfam" id="PF24138">
    <property type="entry name" value="TPR_TNPO3_IPO13_2nd"/>
    <property type="match status" value="1"/>
</dbReference>
<dbReference type="Pfam" id="PF24139">
    <property type="entry name" value="TPR_TNPO3_IPO13_4th"/>
    <property type="match status" value="1"/>
</dbReference>
<sequence length="929" mass="104391">MEAAPSLETVTQAIQTLYHNPDVTAKERASFWLGELQKSVYAWEISDHLLHIRDADLESCYFAAQTMRTKVQYCFHELPQAAHQSLRDSLLEHINNVSESTNHIIVTQLCLAIVDLALQMVTWKNAAHELIQRFGGNPHHVPLLLDILKFLPEEVNSRSLRLGDNRRKEITEELSKSAPLVLQLLTSYMESAPGEVEFRRQTGVLKCLGSWFNLGSIPTDQVAHSKLIAGIFEALREPQISGSYHEAACDCLCAALFAVEEVDKHQALSQVLFEGVLTLPDAYLASVGEEDLDKSMNYCRIFTEMAESFLDCVIMTPNQGLGDLRTLDLLLMCISHHQYEVSEITFNFWYRLSEVLATKNDVNKEALFKPYIERLLTSLCQHSCMEPDEEDIPDDSDDFGHFRVQVSELIKDVIFLVGSANCFTQMYESLASQSSSTTWDRTEAALFVMTAVAKNISPSENVIVPQVLQALLNLPEDSHVAVKYTGTRLVGELCEWIDSHHEVLDSVLHFLLAGLHNHKIAPAAAAALLQICQICRDKMYQHFGGLVQIIQNVDSFNISNEAAVDLLKGTAMILSKMPLEKITEGAQQICAVQVNQLNEVLQHAGDTNMKLDPVIWLDRLAAVFRNLHPLVSDGQVHPCKPVIEAIWPLLSDCCDKYQHDIRVVERCCRCVRFSVRCVGKGADTILPPLVQQMVQLYSVHNHSCFLYLGSILVDEFGSEEGCQQGLLDMLQAFSVPTFKLLEEPDGFRNHPDTVDDLFRLCTRFVQRMPLMFIQASFFKSIINCGMAACMVDHRDANASVMKFLQDLLKIGMVNEDKYPDHAQRKQAAEAIMQEYGPQMLQNLLTAVIFCLPSFMMPDIADVVYAIMLIDRPSVCRFLEAALKALPVEGSGGVVRATHKQLVDFHKAVTSAEHAKQVSFALRDFTRLFR</sequence>
<organism evidence="2 3">
    <name type="scientific">Priapulus caudatus</name>
    <name type="common">Priapulid worm</name>
    <dbReference type="NCBI Taxonomy" id="37621"/>
    <lineage>
        <taxon>Eukaryota</taxon>
        <taxon>Metazoa</taxon>
        <taxon>Ecdysozoa</taxon>
        <taxon>Scalidophora</taxon>
        <taxon>Priapulida</taxon>
        <taxon>Priapulimorpha</taxon>
        <taxon>Priapulimorphida</taxon>
        <taxon>Priapulidae</taxon>
        <taxon>Priapulus</taxon>
    </lineage>
</organism>
<dbReference type="InterPro" id="IPR057942">
    <property type="entry name" value="TPR_TNPO3_IPO13_3rd"/>
</dbReference>
<gene>
    <name evidence="3" type="primary">LOC106814109</name>
</gene>
<dbReference type="Pfam" id="PF08389">
    <property type="entry name" value="Xpo1"/>
    <property type="match status" value="1"/>
</dbReference>
<dbReference type="InterPro" id="IPR057941">
    <property type="entry name" value="TPR_TNPO3_IPO13_2nd"/>
</dbReference>
<dbReference type="InterPro" id="IPR013598">
    <property type="entry name" value="Exportin-1/Importin-b-like"/>
</dbReference>
<protein>
    <submittedName>
        <fullName evidence="3">Transportin-3-like</fullName>
    </submittedName>
</protein>
<accession>A0ABM1ENV5</accession>
<dbReference type="Proteomes" id="UP000695022">
    <property type="component" value="Unplaced"/>
</dbReference>
<proteinExistence type="predicted"/>
<name>A0ABM1ENV5_PRICU</name>
<reference evidence="3" key="1">
    <citation type="submission" date="2025-08" db="UniProtKB">
        <authorList>
            <consortium name="RefSeq"/>
        </authorList>
    </citation>
    <scope>IDENTIFICATION</scope>
</reference>
<dbReference type="InterPro" id="IPR051345">
    <property type="entry name" value="Importin_beta-like_NTR"/>
</dbReference>
<dbReference type="InterPro" id="IPR016024">
    <property type="entry name" value="ARM-type_fold"/>
</dbReference>
<dbReference type="InterPro" id="IPR011989">
    <property type="entry name" value="ARM-like"/>
</dbReference>
<evidence type="ECO:0000313" key="2">
    <source>
        <dbReference type="Proteomes" id="UP000695022"/>
    </source>
</evidence>
<dbReference type="Gene3D" id="1.25.10.10">
    <property type="entry name" value="Leucine-rich Repeat Variant"/>
    <property type="match status" value="1"/>
</dbReference>
<evidence type="ECO:0000313" key="3">
    <source>
        <dbReference type="RefSeq" id="XP_014673876.1"/>
    </source>
</evidence>
<dbReference type="Pfam" id="PF24140">
    <property type="entry name" value="TPR_TNPO3_IPO13_3rd"/>
    <property type="match status" value="1"/>
</dbReference>
<dbReference type="RefSeq" id="XP_014673876.1">
    <property type="nucleotide sequence ID" value="XM_014818390.1"/>
</dbReference>
<keyword evidence="2" id="KW-1185">Reference proteome</keyword>
<dbReference type="PANTHER" id="PTHR12363">
    <property type="entry name" value="TRANSPORTIN 3 AND IMPORTIN 13"/>
    <property type="match status" value="1"/>
</dbReference>